<evidence type="ECO:0000313" key="2">
    <source>
        <dbReference type="Proteomes" id="UP001387364"/>
    </source>
</evidence>
<sequence>MKLIDELYEIYRGRLQGSDEDLDMITLAVVEQLSNKEIFSIIKEMNEEELQYFFRLYLFEALKEKFNNDGMDEDWQGKNLYH</sequence>
<dbReference type="Pfam" id="PF19651">
    <property type="entry name" value="DUF6154"/>
    <property type="match status" value="1"/>
</dbReference>
<organism evidence="1 2">
    <name type="scientific">Bacillus kandeliae</name>
    <dbReference type="NCBI Taxonomy" id="3129297"/>
    <lineage>
        <taxon>Bacteria</taxon>
        <taxon>Bacillati</taxon>
        <taxon>Bacillota</taxon>
        <taxon>Bacilli</taxon>
        <taxon>Bacillales</taxon>
        <taxon>Bacillaceae</taxon>
        <taxon>Bacillus</taxon>
    </lineage>
</organism>
<dbReference type="RefSeq" id="WP_338750819.1">
    <property type="nucleotide sequence ID" value="NZ_CP147404.1"/>
</dbReference>
<protein>
    <submittedName>
        <fullName evidence="1">DUF6154 family protein</fullName>
    </submittedName>
</protein>
<evidence type="ECO:0000313" key="1">
    <source>
        <dbReference type="EMBL" id="WXB92380.1"/>
    </source>
</evidence>
<gene>
    <name evidence="1" type="ORF">WDJ61_14105</name>
</gene>
<dbReference type="EMBL" id="CP147404">
    <property type="protein sequence ID" value="WXB92380.1"/>
    <property type="molecule type" value="Genomic_DNA"/>
</dbReference>
<proteinExistence type="predicted"/>
<name>A0ABZ2N499_9BACI</name>
<reference evidence="1 2" key="1">
    <citation type="submission" date="2024-02" db="EMBL/GenBank/DDBJ databases">
        <title>Seven novel Bacillus-like species.</title>
        <authorList>
            <person name="Liu G."/>
        </authorList>
    </citation>
    <scope>NUCLEOTIDE SEQUENCE [LARGE SCALE GENOMIC DNA]</scope>
    <source>
        <strain evidence="1 2">FJAT-52991</strain>
    </source>
</reference>
<dbReference type="InterPro" id="IPR046152">
    <property type="entry name" value="DUF6154"/>
</dbReference>
<dbReference type="Proteomes" id="UP001387364">
    <property type="component" value="Chromosome"/>
</dbReference>
<accession>A0ABZ2N499</accession>
<keyword evidence="2" id="KW-1185">Reference proteome</keyword>